<evidence type="ECO:0000313" key="9">
    <source>
        <dbReference type="Proteomes" id="UP000481858"/>
    </source>
</evidence>
<dbReference type="InterPro" id="IPR008253">
    <property type="entry name" value="Marvel"/>
</dbReference>
<evidence type="ECO:0000256" key="2">
    <source>
        <dbReference type="ARBA" id="ARBA00022692"/>
    </source>
</evidence>
<feature type="transmembrane region" description="Helical" evidence="6">
    <location>
        <begin position="53"/>
        <end position="73"/>
    </location>
</feature>
<feature type="transmembrane region" description="Helical" evidence="6">
    <location>
        <begin position="79"/>
        <end position="102"/>
    </location>
</feature>
<accession>A0A7C8IQS4</accession>
<dbReference type="Pfam" id="PF01284">
    <property type="entry name" value="MARVEL"/>
    <property type="match status" value="1"/>
</dbReference>
<feature type="region of interest" description="Disordered" evidence="5">
    <location>
        <begin position="161"/>
        <end position="221"/>
    </location>
</feature>
<sequence length="221" mass="23888">MSYVTERVAGKEHIPLYPKGFVAIRILQLVLGIICLGLSGFVTGNAPFSGAALTLFISIVTLISSIYVLVAHFGPPAAYNYWAILGLDIFLVLFWLISFALLASQAAIILAYGGGILIEFTVIGSTAAAAAGLGAINWVAYLVSLILHSIALHRHRKAGLHAMPGKSPSDPAASLEGNKFQMQPQQPQTYYPPQPQTHEAPSPYPEQQQPLPQQTYQQQTY</sequence>
<feature type="transmembrane region" description="Helical" evidence="6">
    <location>
        <begin position="109"/>
        <end position="129"/>
    </location>
</feature>
<reference evidence="8 9" key="1">
    <citation type="submission" date="2019-12" db="EMBL/GenBank/DDBJ databases">
        <title>Draft genome sequence of the ascomycete Xylaria multiplex DSM 110363.</title>
        <authorList>
            <person name="Buettner E."/>
            <person name="Kellner H."/>
        </authorList>
    </citation>
    <scope>NUCLEOTIDE SEQUENCE [LARGE SCALE GENOMIC DNA]</scope>
    <source>
        <strain evidence="8 9">DSM 110363</strain>
    </source>
</reference>
<evidence type="ECO:0000259" key="7">
    <source>
        <dbReference type="Pfam" id="PF01284"/>
    </source>
</evidence>
<organism evidence="8 9">
    <name type="scientific">Xylaria multiplex</name>
    <dbReference type="NCBI Taxonomy" id="323545"/>
    <lineage>
        <taxon>Eukaryota</taxon>
        <taxon>Fungi</taxon>
        <taxon>Dikarya</taxon>
        <taxon>Ascomycota</taxon>
        <taxon>Pezizomycotina</taxon>
        <taxon>Sordariomycetes</taxon>
        <taxon>Xylariomycetidae</taxon>
        <taxon>Xylariales</taxon>
        <taxon>Xylariaceae</taxon>
        <taxon>Xylaria</taxon>
    </lineage>
</organism>
<evidence type="ECO:0000256" key="6">
    <source>
        <dbReference type="SAM" id="Phobius"/>
    </source>
</evidence>
<comment type="subcellular location">
    <subcellularLocation>
        <location evidence="1">Membrane</location>
        <topology evidence="1">Multi-pass membrane protein</topology>
    </subcellularLocation>
</comment>
<feature type="transmembrane region" description="Helical" evidence="6">
    <location>
        <begin position="20"/>
        <end position="41"/>
    </location>
</feature>
<keyword evidence="4 6" id="KW-0472">Membrane</keyword>
<dbReference type="PANTHER" id="PTHR37451:SF4">
    <property type="entry name" value="MARVEL DOMAIN-CONTAINING PROTEIN"/>
    <property type="match status" value="1"/>
</dbReference>
<protein>
    <recommendedName>
        <fullName evidence="7">MARVEL domain-containing protein</fullName>
    </recommendedName>
</protein>
<dbReference type="AlphaFoldDB" id="A0A7C8IQS4"/>
<keyword evidence="3 6" id="KW-1133">Transmembrane helix</keyword>
<name>A0A7C8IQS4_9PEZI</name>
<dbReference type="PANTHER" id="PTHR37451">
    <property type="entry name" value="MARVEL DOMAIN"/>
    <property type="match status" value="1"/>
</dbReference>
<feature type="compositionally biased region" description="Low complexity" evidence="5">
    <location>
        <begin position="205"/>
        <end position="221"/>
    </location>
</feature>
<evidence type="ECO:0000256" key="1">
    <source>
        <dbReference type="ARBA" id="ARBA00004141"/>
    </source>
</evidence>
<evidence type="ECO:0000256" key="5">
    <source>
        <dbReference type="SAM" id="MobiDB-lite"/>
    </source>
</evidence>
<dbReference type="GO" id="GO:0016020">
    <property type="term" value="C:membrane"/>
    <property type="evidence" value="ECO:0007669"/>
    <property type="project" value="UniProtKB-SubCell"/>
</dbReference>
<keyword evidence="2 6" id="KW-0812">Transmembrane</keyword>
<evidence type="ECO:0000313" key="8">
    <source>
        <dbReference type="EMBL" id="KAF2969961.1"/>
    </source>
</evidence>
<keyword evidence="9" id="KW-1185">Reference proteome</keyword>
<proteinExistence type="predicted"/>
<dbReference type="OrthoDB" id="5325022at2759"/>
<dbReference type="EMBL" id="WUBL01000029">
    <property type="protein sequence ID" value="KAF2969961.1"/>
    <property type="molecule type" value="Genomic_DNA"/>
</dbReference>
<dbReference type="InParanoid" id="A0A7C8IQS4"/>
<evidence type="ECO:0000256" key="4">
    <source>
        <dbReference type="ARBA" id="ARBA00023136"/>
    </source>
</evidence>
<dbReference type="Proteomes" id="UP000481858">
    <property type="component" value="Unassembled WGS sequence"/>
</dbReference>
<comment type="caution">
    <text evidence="8">The sequence shown here is derived from an EMBL/GenBank/DDBJ whole genome shotgun (WGS) entry which is preliminary data.</text>
</comment>
<feature type="transmembrane region" description="Helical" evidence="6">
    <location>
        <begin position="135"/>
        <end position="153"/>
    </location>
</feature>
<gene>
    <name evidence="8" type="ORF">GQX73_g3645</name>
</gene>
<evidence type="ECO:0000256" key="3">
    <source>
        <dbReference type="ARBA" id="ARBA00022989"/>
    </source>
</evidence>
<feature type="domain" description="MARVEL" evidence="7">
    <location>
        <begin position="22"/>
        <end position="147"/>
    </location>
</feature>